<dbReference type="InterPro" id="IPR026444">
    <property type="entry name" value="Secre_tail"/>
</dbReference>
<dbReference type="SUPFAM" id="SSF52058">
    <property type="entry name" value="L domain-like"/>
    <property type="match status" value="1"/>
</dbReference>
<keyword evidence="4" id="KW-1185">Reference proteome</keyword>
<gene>
    <name evidence="3" type="ORF">GOQ30_01950</name>
</gene>
<dbReference type="PANTHER" id="PTHR35580:SF1">
    <property type="entry name" value="PHYTASE-LIKE DOMAIN-CONTAINING PROTEIN"/>
    <property type="match status" value="1"/>
</dbReference>
<name>A0A6I4IRI7_9FLAO</name>
<keyword evidence="1" id="KW-0732">Signal</keyword>
<evidence type="ECO:0000259" key="2">
    <source>
        <dbReference type="Pfam" id="PF18962"/>
    </source>
</evidence>
<evidence type="ECO:0000313" key="4">
    <source>
        <dbReference type="Proteomes" id="UP000431264"/>
    </source>
</evidence>
<dbReference type="EMBL" id="WQLW01000001">
    <property type="protein sequence ID" value="MVO07926.1"/>
    <property type="molecule type" value="Genomic_DNA"/>
</dbReference>
<accession>A0A6I4IRI7</accession>
<dbReference type="OrthoDB" id="3179827at2"/>
<reference evidence="4" key="1">
    <citation type="submission" date="2019-05" db="EMBL/GenBank/DDBJ databases">
        <title>Flavobacterium profundi sp. nov., isolated from a deep-sea seamount.</title>
        <authorList>
            <person name="Zhang D.-C."/>
        </authorList>
    </citation>
    <scope>NUCLEOTIDE SEQUENCE [LARGE SCALE GENOMIC DNA]</scope>
    <source>
        <strain evidence="4">TP390</strain>
    </source>
</reference>
<dbReference type="InterPro" id="IPR011047">
    <property type="entry name" value="Quinoprotein_ADH-like_sf"/>
</dbReference>
<comment type="caution">
    <text evidence="3">The sequence shown here is derived from an EMBL/GenBank/DDBJ whole genome shotgun (WGS) entry which is preliminary data.</text>
</comment>
<proteinExistence type="predicted"/>
<dbReference type="InterPro" id="IPR032675">
    <property type="entry name" value="LRR_dom_sf"/>
</dbReference>
<dbReference type="Pfam" id="PF23952">
    <property type="entry name" value="LRR_EndoS"/>
    <property type="match status" value="1"/>
</dbReference>
<dbReference type="PANTHER" id="PTHR35580">
    <property type="entry name" value="CELL SURFACE GLYCOPROTEIN (S-LAYER PROTEIN)-LIKE PROTEIN"/>
    <property type="match status" value="1"/>
</dbReference>
<dbReference type="Pfam" id="PF18962">
    <property type="entry name" value="Por_Secre_tail"/>
    <property type="match status" value="1"/>
</dbReference>
<organism evidence="3 4">
    <name type="scientific">Flavobacterium profundi</name>
    <dbReference type="NCBI Taxonomy" id="1774945"/>
    <lineage>
        <taxon>Bacteria</taxon>
        <taxon>Pseudomonadati</taxon>
        <taxon>Bacteroidota</taxon>
        <taxon>Flavobacteriia</taxon>
        <taxon>Flavobacteriales</taxon>
        <taxon>Flavobacteriaceae</taxon>
        <taxon>Flavobacterium</taxon>
    </lineage>
</organism>
<dbReference type="AlphaFoldDB" id="A0A6I4IRI7"/>
<sequence length="589" mass="63053">MNSTFTTLTRAGASANYDFFVAKYNSNGERMWSNATGAGYDEIPYGIALTDDDKVVTVGSFIGTSVDFNPGVASNLLYSNSNSTSTGFIQVLEAGNGNFSWARSLGSSSNDTVLDVASANNNIYVTGYFAGPQADFNTTGSGGGDILNRTGSIDSFVAKYTSSSTFVWVKQIRGTTGSDNRGSSIAVKGNPERVYTTGTFTSLVYLNPTSSASISSFGAKDSYIASYDDAGTYLWGGSLKSMDNDDAWGISVDDNYNVYMSGYTASGNFAINPFSNSTVPNNSTTGNDVYVIKLEQPNACIVTIPDANFKNYLVNNTAINTNGDTEIQCGEAQAFTGTIDCSSSSISDMTGIEAFTSLTSLLCHNNAIGTLNVSTLTALTNLECFQNSLTAIDLSNNTALTLLNIRYNQLTSLNVSNNANLTYIGCHYNQITSLDLSNNTQLTELYCNDNNLSTLNVNNTNNANFIGFNATNNSSLTCIQIDAAFTPPSNGTWVKDVTASYSDDCAALGSDDFEITSLISVYPNPVQNRVTIQSKKELERIELYTLSGQKIPMNIIDNNMDMSLLSNGLYVLKATTIDGDAIVKKIIKQ</sequence>
<dbReference type="SUPFAM" id="SSF50998">
    <property type="entry name" value="Quinoprotein alcohol dehydrogenase-like"/>
    <property type="match status" value="1"/>
</dbReference>
<dbReference type="RefSeq" id="WP_140996317.1">
    <property type="nucleotide sequence ID" value="NZ_VDCZ01000001.1"/>
</dbReference>
<dbReference type="InterPro" id="IPR052918">
    <property type="entry name" value="Motility_Chemotaxis_Reg"/>
</dbReference>
<evidence type="ECO:0000256" key="1">
    <source>
        <dbReference type="ARBA" id="ARBA00022729"/>
    </source>
</evidence>
<evidence type="ECO:0000313" key="3">
    <source>
        <dbReference type="EMBL" id="MVO07926.1"/>
    </source>
</evidence>
<dbReference type="Proteomes" id="UP000431264">
    <property type="component" value="Unassembled WGS sequence"/>
</dbReference>
<feature type="domain" description="Secretion system C-terminal sorting" evidence="2">
    <location>
        <begin position="521"/>
        <end position="587"/>
    </location>
</feature>
<dbReference type="Gene3D" id="3.80.10.10">
    <property type="entry name" value="Ribonuclease Inhibitor"/>
    <property type="match status" value="1"/>
</dbReference>
<protein>
    <submittedName>
        <fullName evidence="3">T9SS type A sorting domain-containing protein</fullName>
    </submittedName>
</protein>
<dbReference type="NCBIfam" id="TIGR04183">
    <property type="entry name" value="Por_Secre_tail"/>
    <property type="match status" value="1"/>
</dbReference>